<comment type="caution">
    <text evidence="2">The sequence shown here is derived from an EMBL/GenBank/DDBJ whole genome shotgun (WGS) entry which is preliminary data.</text>
</comment>
<dbReference type="Proteomes" id="UP000286288">
    <property type="component" value="Unassembled WGS sequence"/>
</dbReference>
<evidence type="ECO:0000313" key="3">
    <source>
        <dbReference type="Proteomes" id="UP000286288"/>
    </source>
</evidence>
<sequence length="72" mass="8684">MLRFHHVESIRPSFYRLLFSFIIARNPKYVLCFVFATLFQTTFYFVIADPVSRLSEAAFFLHYPLFSKHLFK</sequence>
<keyword evidence="1" id="KW-0812">Transmembrane</keyword>
<keyword evidence="1" id="KW-1133">Transmembrane helix</keyword>
<name>A0A415EYL3_ENTCA</name>
<gene>
    <name evidence="2" type="ORF">DW084_01415</name>
</gene>
<evidence type="ECO:0000313" key="2">
    <source>
        <dbReference type="EMBL" id="RHK08390.1"/>
    </source>
</evidence>
<feature type="transmembrane region" description="Helical" evidence="1">
    <location>
        <begin position="29"/>
        <end position="47"/>
    </location>
</feature>
<organism evidence="2 3">
    <name type="scientific">Enterococcus casseliflavus</name>
    <name type="common">Enterococcus flavescens</name>
    <dbReference type="NCBI Taxonomy" id="37734"/>
    <lineage>
        <taxon>Bacteria</taxon>
        <taxon>Bacillati</taxon>
        <taxon>Bacillota</taxon>
        <taxon>Bacilli</taxon>
        <taxon>Lactobacillales</taxon>
        <taxon>Enterococcaceae</taxon>
        <taxon>Enterococcus</taxon>
    </lineage>
</organism>
<accession>A0A415EYL3</accession>
<protein>
    <submittedName>
        <fullName evidence="2">Uncharacterized protein</fullName>
    </submittedName>
</protein>
<proteinExistence type="predicted"/>
<dbReference type="EMBL" id="QRMZ01000001">
    <property type="protein sequence ID" value="RHK08390.1"/>
    <property type="molecule type" value="Genomic_DNA"/>
</dbReference>
<evidence type="ECO:0000256" key="1">
    <source>
        <dbReference type="SAM" id="Phobius"/>
    </source>
</evidence>
<reference evidence="2 3" key="1">
    <citation type="submission" date="2018-08" db="EMBL/GenBank/DDBJ databases">
        <title>A genome reference for cultivated species of the human gut microbiota.</title>
        <authorList>
            <person name="Zou Y."/>
            <person name="Xue W."/>
            <person name="Luo G."/>
        </authorList>
    </citation>
    <scope>NUCLEOTIDE SEQUENCE [LARGE SCALE GENOMIC DNA]</scope>
    <source>
        <strain evidence="2 3">AF48-16</strain>
    </source>
</reference>
<keyword evidence="1" id="KW-0472">Membrane</keyword>
<dbReference type="AlphaFoldDB" id="A0A415EYL3"/>